<dbReference type="SUPFAM" id="SSF53933">
    <property type="entry name" value="Microbial ribonucleases"/>
    <property type="match status" value="1"/>
</dbReference>
<sequence>MSILRLGLTDIDAAEDFMSKIQEQTSIQAEDDICESPLEYTLVPFRRMAKRAAPPTCEPSVQIDPGDPINPGNIPAQADCKSNDGLETFSKSSIIDALKQAIKYTQSPATGPLPPGAPQWQASTRASQCMNAGTGFTDFLEFPILQGGDVLALGKSNKGRNVGPSRVVFKVPTPGMASIGGSGWNWIYCGVMTHFGPAQTVGGVVLKPFQMCT</sequence>
<dbReference type="GO" id="GO:0003723">
    <property type="term" value="F:RNA binding"/>
    <property type="evidence" value="ECO:0007669"/>
    <property type="project" value="InterPro"/>
</dbReference>
<gene>
    <name evidence="3" type="ORF">NKR19_g1301</name>
</gene>
<keyword evidence="4" id="KW-1185">Reference proteome</keyword>
<dbReference type="Gene3D" id="3.10.450.30">
    <property type="entry name" value="Microbial ribonucleases"/>
    <property type="match status" value="1"/>
</dbReference>
<evidence type="ECO:0000313" key="3">
    <source>
        <dbReference type="EMBL" id="KAJ9162370.1"/>
    </source>
</evidence>
<comment type="caution">
    <text evidence="3">The sequence shown here is derived from an EMBL/GenBank/DDBJ whole genome shotgun (WGS) entry which is preliminary data.</text>
</comment>
<evidence type="ECO:0000313" key="4">
    <source>
        <dbReference type="Proteomes" id="UP001174691"/>
    </source>
</evidence>
<accession>A0AA38SCP5</accession>
<organism evidence="3 4">
    <name type="scientific">Coniochaeta hoffmannii</name>
    <dbReference type="NCBI Taxonomy" id="91930"/>
    <lineage>
        <taxon>Eukaryota</taxon>
        <taxon>Fungi</taxon>
        <taxon>Dikarya</taxon>
        <taxon>Ascomycota</taxon>
        <taxon>Pezizomycotina</taxon>
        <taxon>Sordariomycetes</taxon>
        <taxon>Sordariomycetidae</taxon>
        <taxon>Coniochaetales</taxon>
        <taxon>Coniochaetaceae</taxon>
        <taxon>Coniochaeta</taxon>
    </lineage>
</organism>
<protein>
    <submittedName>
        <fullName evidence="3">Uncharacterized protein</fullName>
    </submittedName>
</protein>
<keyword evidence="1" id="KW-0540">Nuclease</keyword>
<evidence type="ECO:0000256" key="2">
    <source>
        <dbReference type="ARBA" id="ARBA00022801"/>
    </source>
</evidence>
<dbReference type="GO" id="GO:0004540">
    <property type="term" value="F:RNA nuclease activity"/>
    <property type="evidence" value="ECO:0007669"/>
    <property type="project" value="InterPro"/>
</dbReference>
<proteinExistence type="predicted"/>
<dbReference type="AlphaFoldDB" id="A0AA38SCP5"/>
<dbReference type="EMBL" id="JANBVN010000012">
    <property type="protein sequence ID" value="KAJ9162370.1"/>
    <property type="molecule type" value="Genomic_DNA"/>
</dbReference>
<keyword evidence="2" id="KW-0378">Hydrolase</keyword>
<dbReference type="GO" id="GO:0016787">
    <property type="term" value="F:hydrolase activity"/>
    <property type="evidence" value="ECO:0007669"/>
    <property type="project" value="UniProtKB-KW"/>
</dbReference>
<dbReference type="InterPro" id="IPR016191">
    <property type="entry name" value="Ribonuclease/ribotoxin"/>
</dbReference>
<dbReference type="Proteomes" id="UP001174691">
    <property type="component" value="Unassembled WGS sequence"/>
</dbReference>
<reference evidence="3" key="1">
    <citation type="submission" date="2022-07" db="EMBL/GenBank/DDBJ databases">
        <title>Fungi with potential for degradation of polypropylene.</title>
        <authorList>
            <person name="Gostincar C."/>
        </authorList>
    </citation>
    <scope>NUCLEOTIDE SEQUENCE</scope>
    <source>
        <strain evidence="3">EXF-13287</strain>
    </source>
</reference>
<name>A0AA38SCP5_9PEZI</name>
<evidence type="ECO:0000256" key="1">
    <source>
        <dbReference type="ARBA" id="ARBA00022722"/>
    </source>
</evidence>